<dbReference type="RefSeq" id="WP_152126847.1">
    <property type="nucleotide sequence ID" value="NZ_WELI01000017.1"/>
</dbReference>
<organism evidence="3 4">
    <name type="scientific">Rudanella paleaurantiibacter</name>
    <dbReference type="NCBI Taxonomy" id="2614655"/>
    <lineage>
        <taxon>Bacteria</taxon>
        <taxon>Pseudomonadati</taxon>
        <taxon>Bacteroidota</taxon>
        <taxon>Cytophagia</taxon>
        <taxon>Cytophagales</taxon>
        <taxon>Cytophagaceae</taxon>
        <taxon>Rudanella</taxon>
    </lineage>
</organism>
<feature type="region of interest" description="Disordered" evidence="1">
    <location>
        <begin position="1628"/>
        <end position="1739"/>
    </location>
</feature>
<proteinExistence type="predicted"/>
<evidence type="ECO:0000313" key="3">
    <source>
        <dbReference type="EMBL" id="KAB7726101.1"/>
    </source>
</evidence>
<feature type="compositionally biased region" description="Basic and acidic residues" evidence="1">
    <location>
        <begin position="1723"/>
        <end position="1739"/>
    </location>
</feature>
<gene>
    <name evidence="3" type="ORF">F5984_24785</name>
</gene>
<protein>
    <recommendedName>
        <fullName evidence="5">Translocation/assembly module TamB</fullName>
    </recommendedName>
</protein>
<reference evidence="3 4" key="1">
    <citation type="submission" date="2019-10" db="EMBL/GenBank/DDBJ databases">
        <title>Rudanella paleaurantiibacter sp. nov., isolated from sludge.</title>
        <authorList>
            <person name="Xu S.Q."/>
        </authorList>
    </citation>
    <scope>NUCLEOTIDE SEQUENCE [LARGE SCALE GENOMIC DNA]</scope>
    <source>
        <strain evidence="3 4">HX-22-17</strain>
    </source>
</reference>
<feature type="compositionally biased region" description="Low complexity" evidence="1">
    <location>
        <begin position="179"/>
        <end position="196"/>
    </location>
</feature>
<accession>A0A7J5TSJ2</accession>
<evidence type="ECO:0008006" key="5">
    <source>
        <dbReference type="Google" id="ProtNLM"/>
    </source>
</evidence>
<name>A0A7J5TSJ2_9BACT</name>
<keyword evidence="2" id="KW-0732">Signal</keyword>
<evidence type="ECO:0000256" key="2">
    <source>
        <dbReference type="SAM" id="SignalP"/>
    </source>
</evidence>
<feature type="region of interest" description="Disordered" evidence="1">
    <location>
        <begin position="173"/>
        <end position="207"/>
    </location>
</feature>
<feature type="chain" id="PRO_5029556753" description="Translocation/assembly module TamB" evidence="2">
    <location>
        <begin position="21"/>
        <end position="1739"/>
    </location>
</feature>
<evidence type="ECO:0000313" key="4">
    <source>
        <dbReference type="Proteomes" id="UP000488299"/>
    </source>
</evidence>
<keyword evidence="4" id="KW-1185">Reference proteome</keyword>
<feature type="compositionally biased region" description="Low complexity" evidence="1">
    <location>
        <begin position="1638"/>
        <end position="1660"/>
    </location>
</feature>
<feature type="compositionally biased region" description="Polar residues" evidence="1">
    <location>
        <begin position="1697"/>
        <end position="1708"/>
    </location>
</feature>
<sequence>MKRISILLVLSLATTISVMGQAVKLSETPDQFIADVQKLMATGGPAAVKAGTNLQALWSENRLTPAQRDRLMALSRKMNAKRYQPAAHFAPLFETFYNAAYTQKPSAQPVNLDDLLTLAEKQFTNGDAKAFGQVMNATRQFLERRLLYAGTYNKLYAEGGTFSFRYLDQPQTAGTTDVAPQSSTTAAPTTSTAPASNFDGWDDPLPGDSTMTKPLGRVFIPQKRSMPALVGPVLTIKDVFLSMVANGDSVVIPGTGGDLMLNSGVFVGKGGKFDWTVAGRPDIFVTLGDYTLTVMNPRLSADDVTLTHPASPKPIKGVFEYVSKKKGTPQAAQFPRFMSWQSDVTLPDLGKDVTYKGGFALAGARIVGASASGQPAVITVLDGGKPAFRVRSNRFEFTTTTGRATPADSSFNGGLLPGESLGGAPGKPTSLITAAAAQFSGYIETDSITHPSVQFRYDKEGRVAWLNRQERSPYARVPFTDTYHKFYIQPEVLRWDVARRKVDFYQIGAKREVPVRLESFDYFVPERYSDLSLDYGFHPLQIAANYISKNKTQTFLADDLAQFARLNPKTLGGALDRMVIEGYLDKDPNTGLMRLSRKGILYVLAYNKQRDYDNFQIQSQFVSNDSVKNATINLNDKFLTVRGVKTFTISDSLKIYGAPTDKTLRIGKGRAFTLNGQLKSGTFRYSGRDMAFDYDKFAMNLNKIDSITFTPQQLAAQGRTEEVGGDIKYDKPGMVYLGTPDNKSGRMKDKKTTQRLVMPEGMTVYFNQPVRGNITYNEKVYFKIPAIDNDSLGKGDISFVGTFYSDGIFPPFKAELKTMPDNTLGFVHKAPPGGYAIYGSKPTSTTGASTPGASTLGGSNVKFTGDLRMDKSGLRAEGTLNHLTASLTTGGILFMTDSLLASGPKGEIREGVSGKPGPKQVYFPAVQVNDYSLKWWPKADSMVIMTQKGNFNFYNGSTKLEGNLVLRSSGLFGNGTLRRNDSEALSRSVKFNKDGFMAEDAQFKIISDVAQKGIANKPILLGTGLDVDFNQVKGVVGLTIKPTKNAAIDDTLSASMEFPYAAYKTNINRAQWNINAKTIAMKAGDVNTSTFTATAEEQEGLTFNAGAALYDVEKMTLNISGVPYVKSADARIYPDKGLVSIKRNGEMTAFKNARLELDTVSLHHKLKNGNIQILSRTRFTGDATYQFATAAGDTASIKMGSFELKEAPANAALASNQPTPGPKNRRKGTASTGLTYFTVARAEIDERDNLQLAPRMTFKGDILMQAPDKDLALDGFIKPSLKKRQDLISGWIPFKEKVVERIEIKVDKNLKNEGDQPLVAGIHYRGGEGGLYPTFLSPKEDPRDDDIFTVQGLMRYDEKDKVFRIVQKGADGLEDLENAFTFNDPKGSMTYKGRLTLMNTAPAEYLLASGSANINIDSTKYRLNTLLAFTFPVPEPITAEIGKKLVEANLEEQNDEPADDDLNALSDKMVPLIGQKEVDAYRAKAQNQHVSLALASPKLAVPLVFANVELRWSEKTNAFYSIGPLGVSNLGTTDINAMMNGFIEIRKTANGDEATVYVESSDEVWAFYEFKSQGNGGGQLAITTSDQAINDKLLAGSKNSAKSAVEIVSATPDEKDQFVSLYQSQYKTRVRPAPAPKPSTIATPAAKTPATTPAAGSAAKPTEKAVATDAPAGKGTPAKPGATTPGVATKPGVATPGVTTPGSTTATGVKTPADKAVVTKEPVTPKEKKKEKEEEKEGF</sequence>
<feature type="signal peptide" evidence="2">
    <location>
        <begin position="1"/>
        <end position="20"/>
    </location>
</feature>
<dbReference type="EMBL" id="WELI01000017">
    <property type="protein sequence ID" value="KAB7726101.1"/>
    <property type="molecule type" value="Genomic_DNA"/>
</dbReference>
<comment type="caution">
    <text evidence="3">The sequence shown here is derived from an EMBL/GenBank/DDBJ whole genome shotgun (WGS) entry which is preliminary data.</text>
</comment>
<dbReference type="Proteomes" id="UP000488299">
    <property type="component" value="Unassembled WGS sequence"/>
</dbReference>
<evidence type="ECO:0000256" key="1">
    <source>
        <dbReference type="SAM" id="MobiDB-lite"/>
    </source>
</evidence>